<dbReference type="OrthoDB" id="348678at2759"/>
<sequence>MKTSFLLYAGLVATLVSPITVFGAESKALTGKFLHITDIHVDPNYLEGSNPKKLCHRKSKKSHKNTAGKFGALHTDCDSPLALVDASFKFMKESLQDIDFIIYTGDTARHDRDNKMERTESNVLDDHKTVVDYFKKTYDVSSIKLIPTIGNNDAVEHNDVTTKSSIYKSLESIWKPFNLNLGGTFQDGGYFIQDDVVPGLRIMNVNSMFFFKKNDAVKGCDKSGSPGATQIAWMKKSLEAAKKDNVMIYVMGHVPPNDDDGSKLFTSSCLDQYYQLLGEYGDIIAGHFTGHTNNDMLTAVVPDGKSFKPVPAIADKSNLKKLKVNNVSTMLFNAPSIIPVNNPAIRVYEYETGKGKEHPIGTILDWNQYYADLEKANKEGKIKYELEYQASKLYGVNKFDSQGIARAFKELRVNSKARQDYSEYVTVSRS</sequence>
<dbReference type="Gene3D" id="3.60.21.10">
    <property type="match status" value="1"/>
</dbReference>
<proteinExistence type="inferred from homology"/>
<evidence type="ECO:0000259" key="8">
    <source>
        <dbReference type="Pfam" id="PF19272"/>
    </source>
</evidence>
<dbReference type="InterPro" id="IPR004843">
    <property type="entry name" value="Calcineurin-like_PHP"/>
</dbReference>
<accession>A0A1X2HZE3</accession>
<name>A0A1X2HZE3_9FUNG</name>
<evidence type="ECO:0000256" key="6">
    <source>
        <dbReference type="SAM" id="SignalP"/>
    </source>
</evidence>
<dbReference type="GO" id="GO:0006798">
    <property type="term" value="P:polyphosphate catabolic process"/>
    <property type="evidence" value="ECO:0007669"/>
    <property type="project" value="TreeGrafter"/>
</dbReference>
<evidence type="ECO:0000313" key="9">
    <source>
        <dbReference type="EMBL" id="ORZ06035.1"/>
    </source>
</evidence>
<reference evidence="9 10" key="1">
    <citation type="submission" date="2016-07" db="EMBL/GenBank/DDBJ databases">
        <title>Pervasive Adenine N6-methylation of Active Genes in Fungi.</title>
        <authorList>
            <consortium name="DOE Joint Genome Institute"/>
            <person name="Mondo S.J."/>
            <person name="Dannebaum R.O."/>
            <person name="Kuo R.C."/>
            <person name="Labutti K."/>
            <person name="Haridas S."/>
            <person name="Kuo A."/>
            <person name="Salamov A."/>
            <person name="Ahrendt S.R."/>
            <person name="Lipzen A."/>
            <person name="Sullivan W."/>
            <person name="Andreopoulos W.B."/>
            <person name="Clum A."/>
            <person name="Lindquist E."/>
            <person name="Daum C."/>
            <person name="Ramamoorthy G.K."/>
            <person name="Gryganskyi A."/>
            <person name="Culley D."/>
            <person name="Magnuson J.K."/>
            <person name="James T.Y."/>
            <person name="O'Malley M.A."/>
            <person name="Stajich J.E."/>
            <person name="Spatafora J.W."/>
            <person name="Visel A."/>
            <person name="Grigoriev I.V."/>
        </authorList>
    </citation>
    <scope>NUCLEOTIDE SEQUENCE [LARGE SCALE GENOMIC DNA]</scope>
    <source>
        <strain evidence="9 10">NRRL 1336</strain>
    </source>
</reference>
<keyword evidence="10" id="KW-1185">Reference proteome</keyword>
<dbReference type="Pfam" id="PF19272">
    <property type="entry name" value="ASMase_C"/>
    <property type="match status" value="1"/>
</dbReference>
<keyword evidence="3" id="KW-0964">Secreted</keyword>
<dbReference type="InterPro" id="IPR045473">
    <property type="entry name" value="ASM_C"/>
</dbReference>
<dbReference type="EMBL" id="MCGE01000041">
    <property type="protein sequence ID" value="ORZ06035.1"/>
    <property type="molecule type" value="Genomic_DNA"/>
</dbReference>
<dbReference type="PANTHER" id="PTHR10340:SF55">
    <property type="entry name" value="ENDOPOLYPHOSPHATASE"/>
    <property type="match status" value="1"/>
</dbReference>
<feature type="signal peptide" evidence="6">
    <location>
        <begin position="1"/>
        <end position="23"/>
    </location>
</feature>
<dbReference type="GO" id="GO:0004309">
    <property type="term" value="F:exopolyphosphatase activity"/>
    <property type="evidence" value="ECO:0007669"/>
    <property type="project" value="TreeGrafter"/>
</dbReference>
<feature type="domain" description="Sphingomyelin phosphodiesterase C-terminal" evidence="8">
    <location>
        <begin position="340"/>
        <end position="428"/>
    </location>
</feature>
<dbReference type="Pfam" id="PF00149">
    <property type="entry name" value="Metallophos"/>
    <property type="match status" value="1"/>
</dbReference>
<dbReference type="GO" id="GO:0000298">
    <property type="term" value="F:endopolyphosphatase activity"/>
    <property type="evidence" value="ECO:0007669"/>
    <property type="project" value="TreeGrafter"/>
</dbReference>
<keyword evidence="4" id="KW-0378">Hydrolase</keyword>
<comment type="similarity">
    <text evidence="2">Belongs to the acid sphingomyelinase family.</text>
</comment>
<dbReference type="Proteomes" id="UP000193560">
    <property type="component" value="Unassembled WGS sequence"/>
</dbReference>
<gene>
    <name evidence="9" type="ORF">BCR42DRAFT_427547</name>
</gene>
<evidence type="ECO:0000256" key="2">
    <source>
        <dbReference type="ARBA" id="ARBA00008234"/>
    </source>
</evidence>
<feature type="domain" description="Calcineurin-like phosphoesterase" evidence="7">
    <location>
        <begin position="32"/>
        <end position="291"/>
    </location>
</feature>
<evidence type="ECO:0000256" key="4">
    <source>
        <dbReference type="ARBA" id="ARBA00022801"/>
    </source>
</evidence>
<keyword evidence="6" id="KW-0732">Signal</keyword>
<organism evidence="9 10">
    <name type="scientific">Absidia repens</name>
    <dbReference type="NCBI Taxonomy" id="90262"/>
    <lineage>
        <taxon>Eukaryota</taxon>
        <taxon>Fungi</taxon>
        <taxon>Fungi incertae sedis</taxon>
        <taxon>Mucoromycota</taxon>
        <taxon>Mucoromycotina</taxon>
        <taxon>Mucoromycetes</taxon>
        <taxon>Mucorales</taxon>
        <taxon>Cunninghamellaceae</taxon>
        <taxon>Absidia</taxon>
    </lineage>
</organism>
<evidence type="ECO:0000313" key="10">
    <source>
        <dbReference type="Proteomes" id="UP000193560"/>
    </source>
</evidence>
<dbReference type="SUPFAM" id="SSF56300">
    <property type="entry name" value="Metallo-dependent phosphatases"/>
    <property type="match status" value="1"/>
</dbReference>
<comment type="caution">
    <text evidence="9">The sequence shown here is derived from an EMBL/GenBank/DDBJ whole genome shotgun (WGS) entry which is preliminary data.</text>
</comment>
<dbReference type="GO" id="GO:0000324">
    <property type="term" value="C:fungal-type vacuole"/>
    <property type="evidence" value="ECO:0007669"/>
    <property type="project" value="TreeGrafter"/>
</dbReference>
<keyword evidence="5" id="KW-0325">Glycoprotein</keyword>
<dbReference type="GO" id="GO:0005615">
    <property type="term" value="C:extracellular space"/>
    <property type="evidence" value="ECO:0007669"/>
    <property type="project" value="TreeGrafter"/>
</dbReference>
<evidence type="ECO:0000259" key="7">
    <source>
        <dbReference type="Pfam" id="PF00149"/>
    </source>
</evidence>
<comment type="subcellular location">
    <subcellularLocation>
        <location evidence="1">Secreted</location>
    </subcellularLocation>
</comment>
<evidence type="ECO:0000256" key="1">
    <source>
        <dbReference type="ARBA" id="ARBA00004613"/>
    </source>
</evidence>
<dbReference type="AlphaFoldDB" id="A0A1X2HZE3"/>
<evidence type="ECO:0000256" key="5">
    <source>
        <dbReference type="ARBA" id="ARBA00023180"/>
    </source>
</evidence>
<protein>
    <submittedName>
        <fullName evidence="9">Metallo-dependent phosphatase-like protein</fullName>
    </submittedName>
</protein>
<dbReference type="InterPro" id="IPR029052">
    <property type="entry name" value="Metallo-depent_PP-like"/>
</dbReference>
<evidence type="ECO:0000256" key="3">
    <source>
        <dbReference type="ARBA" id="ARBA00022525"/>
    </source>
</evidence>
<dbReference type="GO" id="GO:0008081">
    <property type="term" value="F:phosphoric diester hydrolase activity"/>
    <property type="evidence" value="ECO:0007669"/>
    <property type="project" value="TreeGrafter"/>
</dbReference>
<dbReference type="STRING" id="90262.A0A1X2HZE3"/>
<dbReference type="PANTHER" id="PTHR10340">
    <property type="entry name" value="SPHINGOMYELIN PHOSPHODIESTERASE"/>
    <property type="match status" value="1"/>
</dbReference>
<feature type="chain" id="PRO_5012485126" evidence="6">
    <location>
        <begin position="24"/>
        <end position="430"/>
    </location>
</feature>